<evidence type="ECO:0000313" key="3">
    <source>
        <dbReference type="EMBL" id="CAD8091840.1"/>
    </source>
</evidence>
<evidence type="ECO:0000313" key="4">
    <source>
        <dbReference type="Proteomes" id="UP000688137"/>
    </source>
</evidence>
<feature type="compositionally biased region" description="Polar residues" evidence="2">
    <location>
        <begin position="301"/>
        <end position="312"/>
    </location>
</feature>
<organism evidence="3 4">
    <name type="scientific">Paramecium primaurelia</name>
    <dbReference type="NCBI Taxonomy" id="5886"/>
    <lineage>
        <taxon>Eukaryota</taxon>
        <taxon>Sar</taxon>
        <taxon>Alveolata</taxon>
        <taxon>Ciliophora</taxon>
        <taxon>Intramacronucleata</taxon>
        <taxon>Oligohymenophorea</taxon>
        <taxon>Peniculida</taxon>
        <taxon>Parameciidae</taxon>
        <taxon>Paramecium</taxon>
    </lineage>
</organism>
<gene>
    <name evidence="3" type="ORF">PPRIM_AZ9-3.1.T0890087</name>
</gene>
<evidence type="ECO:0008006" key="5">
    <source>
        <dbReference type="Google" id="ProtNLM"/>
    </source>
</evidence>
<feature type="region of interest" description="Disordered" evidence="2">
    <location>
        <begin position="301"/>
        <end position="336"/>
    </location>
</feature>
<feature type="repeat" description="TPR" evidence="1">
    <location>
        <begin position="87"/>
        <end position="120"/>
    </location>
</feature>
<dbReference type="AlphaFoldDB" id="A0A8S1NH30"/>
<dbReference type="PROSITE" id="PS50005">
    <property type="entry name" value="TPR"/>
    <property type="match status" value="1"/>
</dbReference>
<dbReference type="SMART" id="SM00028">
    <property type="entry name" value="TPR"/>
    <property type="match status" value="3"/>
</dbReference>
<keyword evidence="1" id="KW-0802">TPR repeat</keyword>
<dbReference type="InterPro" id="IPR019734">
    <property type="entry name" value="TPR_rpt"/>
</dbReference>
<sequence>MQEQEFDLTKINQGNVDMMIQQIETSIQQRLQKYGEDDQKKLKYDRILCKLLNQQALIALQIENFESSLKYLKKAELLTSSVPELKAQTFSNLACYYRKIGKTRIALSYLQQALAIELKNEKSTQIPELYLNLCAVLSSLERHEEATQHIYLSIIMLQHELLLQFLKQNQQIDIELIKKQNSIELATQQVNSQQKNRQFDQNNLNKNQQERIQILIVAYHNLGVEMEHLKQRIESKNIINSAYQLSQFSLPLNHPLRQTLGSIIKKNEKVDSIDNFQPVTLKPILPKLNLKFQDFKQIQKNGSPHQIQTNKHYSLPKNKSNKGSKEDKRNGSSLTTRIEGSKFVRINDQNHEVIISLENNDVINLRDLQITLDTVNQTTIM</sequence>
<evidence type="ECO:0000256" key="1">
    <source>
        <dbReference type="PROSITE-ProRule" id="PRU00339"/>
    </source>
</evidence>
<reference evidence="3" key="1">
    <citation type="submission" date="2021-01" db="EMBL/GenBank/DDBJ databases">
        <authorList>
            <consortium name="Genoscope - CEA"/>
            <person name="William W."/>
        </authorList>
    </citation>
    <scope>NUCLEOTIDE SEQUENCE</scope>
</reference>
<dbReference type="Proteomes" id="UP000688137">
    <property type="component" value="Unassembled WGS sequence"/>
</dbReference>
<proteinExistence type="predicted"/>
<keyword evidence="4" id="KW-1185">Reference proteome</keyword>
<name>A0A8S1NH30_PARPR</name>
<dbReference type="EMBL" id="CAJJDM010000092">
    <property type="protein sequence ID" value="CAD8091840.1"/>
    <property type="molecule type" value="Genomic_DNA"/>
</dbReference>
<dbReference type="OMA" id="DNFQPVT"/>
<dbReference type="Pfam" id="PF13424">
    <property type="entry name" value="TPR_12"/>
    <property type="match status" value="1"/>
</dbReference>
<evidence type="ECO:0000256" key="2">
    <source>
        <dbReference type="SAM" id="MobiDB-lite"/>
    </source>
</evidence>
<protein>
    <recommendedName>
        <fullName evidence="5">Tetratricopeptide repeat protein</fullName>
    </recommendedName>
</protein>
<accession>A0A8S1NH30</accession>
<comment type="caution">
    <text evidence="3">The sequence shown here is derived from an EMBL/GenBank/DDBJ whole genome shotgun (WGS) entry which is preliminary data.</text>
</comment>